<gene>
    <name evidence="6" type="ORF">DDZ13_12655</name>
</gene>
<dbReference type="Pfam" id="PF13377">
    <property type="entry name" value="Peripla_BP_3"/>
    <property type="match status" value="1"/>
</dbReference>
<dbReference type="SMART" id="SM00345">
    <property type="entry name" value="HTH_GNTR"/>
    <property type="match status" value="1"/>
</dbReference>
<sequence>MPFDILSPSEQVAQHLKKLILRGRWDRNLPGTPALSKETGIDRKTITAAIQLLEEQGVVQSQGAGRPRKIVLSEKQRRRGLKITLLLYDEGVKDKLYIQKLQSLLTAAGHTLEFSRRSLTSMGMDLEKVKRFVRANPSDVWIPTAASKEILEWFATQPFATIALFGRRREVPIAGAGPDKIGAIRELTQKLISLGHERIVMFSREERLHPSLGLFERVYLETLQANGIKAGSYNLPDWKSNARGFQECLDGLFKVTPPTALIIEESQFFVAALLELSRRGISIPEQISICCTDNDIVFEMCAPHVTCINWPSDPVVQHIVKWVRKVSRGKVNNKQVYTPASILEGGTIGPVPGARAQTGET</sequence>
<protein>
    <recommendedName>
        <fullName evidence="5">HTH gntR-type domain-containing protein</fullName>
    </recommendedName>
</protein>
<dbReference type="InterPro" id="IPR036388">
    <property type="entry name" value="WH-like_DNA-bd_sf"/>
</dbReference>
<reference evidence="6 7" key="1">
    <citation type="submission" date="2018-05" db="EMBL/GenBank/DDBJ databases">
        <title>Coraliomargarita sinensis sp. nov., isolated from a marine solar saltern.</title>
        <authorList>
            <person name="Zhou L.Y."/>
        </authorList>
    </citation>
    <scope>NUCLEOTIDE SEQUENCE [LARGE SCALE GENOMIC DNA]</scope>
    <source>
        <strain evidence="6 7">WN38</strain>
    </source>
</reference>
<evidence type="ECO:0000256" key="4">
    <source>
        <dbReference type="ARBA" id="ARBA00023163"/>
    </source>
</evidence>
<dbReference type="RefSeq" id="WP_110131825.1">
    <property type="nucleotide sequence ID" value="NZ_QHJQ01000010.1"/>
</dbReference>
<keyword evidence="2" id="KW-0805">Transcription regulation</keyword>
<evidence type="ECO:0000256" key="1">
    <source>
        <dbReference type="ARBA" id="ARBA00022491"/>
    </source>
</evidence>
<dbReference type="SUPFAM" id="SSF46785">
    <property type="entry name" value="Winged helix' DNA-binding domain"/>
    <property type="match status" value="1"/>
</dbReference>
<dbReference type="InParanoid" id="A0A317ZDT7"/>
<dbReference type="PANTHER" id="PTHR30146">
    <property type="entry name" value="LACI-RELATED TRANSCRIPTIONAL REPRESSOR"/>
    <property type="match status" value="1"/>
</dbReference>
<dbReference type="InterPro" id="IPR000524">
    <property type="entry name" value="Tscrpt_reg_HTH_GntR"/>
</dbReference>
<accession>A0A317ZDT7</accession>
<proteinExistence type="predicted"/>
<keyword evidence="4" id="KW-0804">Transcription</keyword>
<keyword evidence="7" id="KW-1185">Reference proteome</keyword>
<dbReference type="EMBL" id="QHJQ01000010">
    <property type="protein sequence ID" value="PXA03270.1"/>
    <property type="molecule type" value="Genomic_DNA"/>
</dbReference>
<name>A0A317ZDT7_9BACT</name>
<dbReference type="AlphaFoldDB" id="A0A317ZDT7"/>
<dbReference type="InterPro" id="IPR028082">
    <property type="entry name" value="Peripla_BP_I"/>
</dbReference>
<keyword evidence="1" id="KW-0678">Repressor</keyword>
<dbReference type="GO" id="GO:0003700">
    <property type="term" value="F:DNA-binding transcription factor activity"/>
    <property type="evidence" value="ECO:0007669"/>
    <property type="project" value="InterPro"/>
</dbReference>
<dbReference type="Gene3D" id="3.40.50.2300">
    <property type="match status" value="2"/>
</dbReference>
<organism evidence="6 7">
    <name type="scientific">Coraliomargarita sinensis</name>
    <dbReference type="NCBI Taxonomy" id="2174842"/>
    <lineage>
        <taxon>Bacteria</taxon>
        <taxon>Pseudomonadati</taxon>
        <taxon>Verrucomicrobiota</taxon>
        <taxon>Opitutia</taxon>
        <taxon>Puniceicoccales</taxon>
        <taxon>Coraliomargaritaceae</taxon>
        <taxon>Coraliomargarita</taxon>
    </lineage>
</organism>
<dbReference type="PANTHER" id="PTHR30146:SF148">
    <property type="entry name" value="HTH-TYPE TRANSCRIPTIONAL REPRESSOR PURR-RELATED"/>
    <property type="match status" value="1"/>
</dbReference>
<feature type="domain" description="HTH gntR-type" evidence="5">
    <location>
        <begin position="12"/>
        <end position="70"/>
    </location>
</feature>
<evidence type="ECO:0000256" key="2">
    <source>
        <dbReference type="ARBA" id="ARBA00023015"/>
    </source>
</evidence>
<dbReference type="SUPFAM" id="SSF53822">
    <property type="entry name" value="Periplasmic binding protein-like I"/>
    <property type="match status" value="1"/>
</dbReference>
<dbReference type="OrthoDB" id="180305at2"/>
<dbReference type="InterPro" id="IPR046335">
    <property type="entry name" value="LacI/GalR-like_sensor"/>
</dbReference>
<evidence type="ECO:0000259" key="5">
    <source>
        <dbReference type="SMART" id="SM00345"/>
    </source>
</evidence>
<comment type="caution">
    <text evidence="6">The sequence shown here is derived from an EMBL/GenBank/DDBJ whole genome shotgun (WGS) entry which is preliminary data.</text>
</comment>
<evidence type="ECO:0000313" key="7">
    <source>
        <dbReference type="Proteomes" id="UP000247099"/>
    </source>
</evidence>
<dbReference type="InterPro" id="IPR036390">
    <property type="entry name" value="WH_DNA-bd_sf"/>
</dbReference>
<evidence type="ECO:0000256" key="3">
    <source>
        <dbReference type="ARBA" id="ARBA00023125"/>
    </source>
</evidence>
<dbReference type="Pfam" id="PF00392">
    <property type="entry name" value="GntR"/>
    <property type="match status" value="1"/>
</dbReference>
<dbReference type="Gene3D" id="1.10.10.10">
    <property type="entry name" value="Winged helix-like DNA-binding domain superfamily/Winged helix DNA-binding domain"/>
    <property type="match status" value="1"/>
</dbReference>
<dbReference type="Proteomes" id="UP000247099">
    <property type="component" value="Unassembled WGS sequence"/>
</dbReference>
<dbReference type="GO" id="GO:0000976">
    <property type="term" value="F:transcription cis-regulatory region binding"/>
    <property type="evidence" value="ECO:0007669"/>
    <property type="project" value="TreeGrafter"/>
</dbReference>
<keyword evidence="3" id="KW-0238">DNA-binding</keyword>
<evidence type="ECO:0000313" key="6">
    <source>
        <dbReference type="EMBL" id="PXA03270.1"/>
    </source>
</evidence>